<keyword evidence="1" id="KW-0812">Transmembrane</keyword>
<keyword evidence="1" id="KW-0472">Membrane</keyword>
<dbReference type="InterPro" id="IPR005625">
    <property type="entry name" value="PepSY-ass_TM"/>
</dbReference>
<dbReference type="InterPro" id="IPR025711">
    <property type="entry name" value="PepSY"/>
</dbReference>
<sequence length="237" mass="25821">MKNSQRTTLALHRWLGLITGLQLLFWCAGGFVFSTHDIEWVRGNHGRDESAPTALPATGIAASPAEAIATSGLVGVHEVTLTTQLGKPVYRLVGQDGSALVDAASGEAFVIDEGQASQIAQGDRAEKPEVTQATLITGDAPTEFRGRDLPAWRVDLADADNTHIYIDQVTGAIAARRNDAWRRFDFFWMLHTMDYSGRDNFNTPWLVGFSVLGLLSVGSGWAIWLFRLVRKLGRAAA</sequence>
<dbReference type="PANTHER" id="PTHR34219">
    <property type="entry name" value="IRON-REGULATED INNER MEMBRANE PROTEIN-RELATED"/>
    <property type="match status" value="1"/>
</dbReference>
<accession>A0A381U5S4</accession>
<evidence type="ECO:0000313" key="3">
    <source>
        <dbReference type="EMBL" id="SVA21843.1"/>
    </source>
</evidence>
<reference evidence="3" key="1">
    <citation type="submission" date="2018-05" db="EMBL/GenBank/DDBJ databases">
        <authorList>
            <person name="Lanie J.A."/>
            <person name="Ng W.-L."/>
            <person name="Kazmierczak K.M."/>
            <person name="Andrzejewski T.M."/>
            <person name="Davidsen T.M."/>
            <person name="Wayne K.J."/>
            <person name="Tettelin H."/>
            <person name="Glass J.I."/>
            <person name="Rusch D."/>
            <person name="Podicherti R."/>
            <person name="Tsui H.-C.T."/>
            <person name="Winkler M.E."/>
        </authorList>
    </citation>
    <scope>NUCLEOTIDE SEQUENCE</scope>
</reference>
<evidence type="ECO:0000256" key="1">
    <source>
        <dbReference type="SAM" id="Phobius"/>
    </source>
</evidence>
<dbReference type="AlphaFoldDB" id="A0A381U5S4"/>
<gene>
    <name evidence="3" type="ORF">METZ01_LOCUS74697</name>
</gene>
<dbReference type="EMBL" id="UINC01005519">
    <property type="protein sequence ID" value="SVA21843.1"/>
    <property type="molecule type" value="Genomic_DNA"/>
</dbReference>
<feature type="transmembrane region" description="Helical" evidence="1">
    <location>
        <begin position="205"/>
        <end position="226"/>
    </location>
</feature>
<proteinExistence type="predicted"/>
<organism evidence="3">
    <name type="scientific">marine metagenome</name>
    <dbReference type="NCBI Taxonomy" id="408172"/>
    <lineage>
        <taxon>unclassified sequences</taxon>
        <taxon>metagenomes</taxon>
        <taxon>ecological metagenomes</taxon>
    </lineage>
</organism>
<evidence type="ECO:0000259" key="2">
    <source>
        <dbReference type="Pfam" id="PF03413"/>
    </source>
</evidence>
<dbReference type="Pfam" id="PF03929">
    <property type="entry name" value="PepSY_TM"/>
    <property type="match status" value="1"/>
</dbReference>
<dbReference type="Pfam" id="PF03413">
    <property type="entry name" value="PepSY"/>
    <property type="match status" value="1"/>
</dbReference>
<protein>
    <recommendedName>
        <fullName evidence="2">PepSY domain-containing protein</fullName>
    </recommendedName>
</protein>
<dbReference type="PANTHER" id="PTHR34219:SF6">
    <property type="entry name" value="BLR3280 PROTEIN"/>
    <property type="match status" value="1"/>
</dbReference>
<name>A0A381U5S4_9ZZZZ</name>
<keyword evidence="1" id="KW-1133">Transmembrane helix</keyword>
<feature type="domain" description="PepSY" evidence="2">
    <location>
        <begin position="111"/>
        <end position="174"/>
    </location>
</feature>
<feature type="transmembrane region" description="Helical" evidence="1">
    <location>
        <begin position="12"/>
        <end position="33"/>
    </location>
</feature>